<evidence type="ECO:0000313" key="1">
    <source>
        <dbReference type="EMBL" id="SCL56237.1"/>
    </source>
</evidence>
<proteinExistence type="predicted"/>
<reference evidence="2" key="1">
    <citation type="submission" date="2016-06" db="EMBL/GenBank/DDBJ databases">
        <authorList>
            <person name="Varghese N."/>
            <person name="Submissions Spin"/>
        </authorList>
    </citation>
    <scope>NUCLEOTIDE SEQUENCE [LARGE SCALE GENOMIC DNA]</scope>
    <source>
        <strain evidence="2">DSM 44814</strain>
    </source>
</reference>
<evidence type="ECO:0000313" key="2">
    <source>
        <dbReference type="Proteomes" id="UP000199696"/>
    </source>
</evidence>
<keyword evidence="2" id="KW-1185">Reference proteome</keyword>
<sequence length="170" mass="18385">MGPDPAPLRVGITGHIHLTPATERLVADALRVELRRISDRPVHGVTCLAAGADQLFARAVLATGGTYEVILPAPDYRSVAVGADSRAAFDELLQRATRVVHTGHRRSGTAAYVAANRELLRRVQRLVAVWDGEPGHHAAATDRTVDEARRRGIPTTILWPTGARRAPTQE</sequence>
<dbReference type="RefSeq" id="WP_167363491.1">
    <property type="nucleotide sequence ID" value="NZ_FMHY01000002.1"/>
</dbReference>
<dbReference type="SUPFAM" id="SSF102405">
    <property type="entry name" value="MCP/YpsA-like"/>
    <property type="match status" value="1"/>
</dbReference>
<gene>
    <name evidence="1" type="ORF">GA0070604_3372</name>
</gene>
<dbReference type="AlphaFoldDB" id="A0A1C6UQ97"/>
<accession>A0A1C6UQ97</accession>
<organism evidence="1 2">
    <name type="scientific">Micromonospora eburnea</name>
    <dbReference type="NCBI Taxonomy" id="227316"/>
    <lineage>
        <taxon>Bacteria</taxon>
        <taxon>Bacillati</taxon>
        <taxon>Actinomycetota</taxon>
        <taxon>Actinomycetes</taxon>
        <taxon>Micromonosporales</taxon>
        <taxon>Micromonosporaceae</taxon>
        <taxon>Micromonospora</taxon>
    </lineage>
</organism>
<dbReference type="Gene3D" id="3.40.50.450">
    <property type="match status" value="1"/>
</dbReference>
<name>A0A1C6UQ97_9ACTN</name>
<protein>
    <submittedName>
        <fullName evidence="1">Uncharacterized protein</fullName>
    </submittedName>
</protein>
<dbReference type="Proteomes" id="UP000199696">
    <property type="component" value="Unassembled WGS sequence"/>
</dbReference>
<dbReference type="EMBL" id="FMHY01000002">
    <property type="protein sequence ID" value="SCL56237.1"/>
    <property type="molecule type" value="Genomic_DNA"/>
</dbReference>
<dbReference type="STRING" id="227316.GA0070604_3372"/>